<dbReference type="PANTHER" id="PTHR10571:SF0">
    <property type="entry name" value="UDP-N-ACETYLGLUCOSAMINE--DOLICHYL-PHOSPHATE N-ACETYLGLUCOSAMINEPHOSPHOTRANSFERASE"/>
    <property type="match status" value="1"/>
</dbReference>
<feature type="transmembrane region" description="Helical" evidence="19">
    <location>
        <begin position="162"/>
        <end position="183"/>
    </location>
</feature>
<dbReference type="OMA" id="LPHFNAR"/>
<dbReference type="RefSeq" id="XP_019022742.1">
    <property type="nucleotide sequence ID" value="XM_019166297.1"/>
</dbReference>
<evidence type="ECO:0000313" key="21">
    <source>
        <dbReference type="EMBL" id="GAO47380.1"/>
    </source>
</evidence>
<reference evidence="21 22" key="1">
    <citation type="journal article" date="2011" name="J. Gen. Appl. Microbiol.">
        <title>Draft genome sequencing of the enigmatic yeast Saitoella complicata.</title>
        <authorList>
            <person name="Nishida H."/>
            <person name="Hamamoto M."/>
            <person name="Sugiyama J."/>
        </authorList>
    </citation>
    <scope>NUCLEOTIDE SEQUENCE [LARGE SCALE GENOMIC DNA]</scope>
    <source>
        <strain evidence="21 22">NRRL Y-17804</strain>
    </source>
</reference>
<dbReference type="EC" id="2.7.8.15" evidence="5"/>
<keyword evidence="13 19" id="KW-1133">Transmembrane helix</keyword>
<evidence type="ECO:0000256" key="5">
    <source>
        <dbReference type="ARBA" id="ARBA00013225"/>
    </source>
</evidence>
<feature type="signal peptide" evidence="20">
    <location>
        <begin position="1"/>
        <end position="18"/>
    </location>
</feature>
<keyword evidence="14 19" id="KW-0472">Membrane</keyword>
<dbReference type="GO" id="GO:0003975">
    <property type="term" value="F:UDP-N-acetylglucosamine-dolichyl-phosphate N-acetylglucosaminephosphotransferase activity"/>
    <property type="evidence" value="ECO:0007669"/>
    <property type="project" value="UniProtKB-EC"/>
</dbReference>
<comment type="function">
    <text evidence="17">UDP-N-acetylglucosamine--dolichyl-phosphate N-acetylglucosaminephosphotransferase that operates in the biosynthetic pathway of dolichol-linked oligosaccharides, the glycan precursors employed in protein asparagine (N)-glycosylation. The assembly of dolichol-linked oligosaccharides begins on the cytosolic side of the endoplasmic reticulum membrane and finishes in its lumen. The sequential addition of sugars to dolichol pyrophosphate produces dolichol-linked oligosaccharides containing fourteen sugars, including two GlcNAcs, nine mannoses and three glucoses. Once assembled, the oligosaccharide is transferred from the lipid to nascent proteins by oligosaccharyltransferases. Catalyzes the initial step of dolichol-linked oligosaccharide biosynthesis, transfering GlcNAc-1-P from cytosolic UDP-GlcNAc onto the carrier lipid dolichyl phosphate (P-dolichol), yielding GlcNAc-P-P-dolichol embedded in the cytoplasmic leaflet of the endoplasmic reticulum membrane.</text>
</comment>
<keyword evidence="9 19" id="KW-0812">Transmembrane</keyword>
<proteinExistence type="inferred from homology"/>
<dbReference type="Pfam" id="PF00953">
    <property type="entry name" value="Glycos_transf_4"/>
    <property type="match status" value="1"/>
</dbReference>
<gene>
    <name evidence="21" type="ORF">G7K_1588-t1</name>
</gene>
<keyword evidence="8" id="KW-0808">Transferase</keyword>
<evidence type="ECO:0000256" key="2">
    <source>
        <dbReference type="ARBA" id="ARBA00004477"/>
    </source>
</evidence>
<reference evidence="21 22" key="3">
    <citation type="journal article" date="2015" name="Genome Announc.">
        <title>Draft Genome Sequence of the Archiascomycetous Yeast Saitoella complicata.</title>
        <authorList>
            <person name="Yamauchi K."/>
            <person name="Kondo S."/>
            <person name="Hamamoto M."/>
            <person name="Takahashi Y."/>
            <person name="Ogura Y."/>
            <person name="Hayashi T."/>
            <person name="Nishida H."/>
        </authorList>
    </citation>
    <scope>NUCLEOTIDE SEQUENCE [LARGE SCALE GENOMIC DNA]</scope>
    <source>
        <strain evidence="21 22">NRRL Y-17804</strain>
    </source>
</reference>
<dbReference type="UniPathway" id="UPA00378"/>
<evidence type="ECO:0000256" key="19">
    <source>
        <dbReference type="SAM" id="Phobius"/>
    </source>
</evidence>
<comment type="catalytic activity">
    <reaction evidence="18">
        <text>a di-trans,poly-cis-dolichyl phosphate + UDP-N-acetyl-alpha-D-glucosamine = an N-acetyl-alpha-D-glucosaminyl-diphospho-di-trans,poly-cis-dolichol + UMP</text>
        <dbReference type="Rhea" id="RHEA:13289"/>
        <dbReference type="Rhea" id="RHEA-COMP:19498"/>
        <dbReference type="Rhea" id="RHEA-COMP:19507"/>
        <dbReference type="ChEBI" id="CHEBI:57683"/>
        <dbReference type="ChEBI" id="CHEBI:57705"/>
        <dbReference type="ChEBI" id="CHEBI:57865"/>
        <dbReference type="ChEBI" id="CHEBI:58427"/>
        <dbReference type="EC" id="2.7.8.15"/>
    </reaction>
    <physiologicalReaction direction="left-to-right" evidence="18">
        <dbReference type="Rhea" id="RHEA:13290"/>
    </physiologicalReaction>
</comment>
<feature type="transmembrane region" description="Helical" evidence="19">
    <location>
        <begin position="231"/>
        <end position="250"/>
    </location>
</feature>
<dbReference type="PANTHER" id="PTHR10571">
    <property type="entry name" value="UDP-N-ACETYLGLUCOSAMINE--DOLICHYL-PHOSPHATE N-ACETYLGLUCOSAMINEPHOSPHOTRANSFERASE"/>
    <property type="match status" value="1"/>
</dbReference>
<keyword evidence="11" id="KW-0256">Endoplasmic reticulum</keyword>
<evidence type="ECO:0000256" key="11">
    <source>
        <dbReference type="ARBA" id="ARBA00022824"/>
    </source>
</evidence>
<evidence type="ECO:0000256" key="18">
    <source>
        <dbReference type="ARBA" id="ARBA00045078"/>
    </source>
</evidence>
<dbReference type="GO" id="GO:0016757">
    <property type="term" value="F:glycosyltransferase activity"/>
    <property type="evidence" value="ECO:0007669"/>
    <property type="project" value="UniProtKB-KW"/>
</dbReference>
<evidence type="ECO:0000256" key="3">
    <source>
        <dbReference type="ARBA" id="ARBA00004922"/>
    </source>
</evidence>
<dbReference type="GO" id="GO:0006488">
    <property type="term" value="P:dolichol-linked oligosaccharide biosynthetic process"/>
    <property type="evidence" value="ECO:0007669"/>
    <property type="project" value="InterPro"/>
</dbReference>
<evidence type="ECO:0000313" key="22">
    <source>
        <dbReference type="Proteomes" id="UP000033140"/>
    </source>
</evidence>
<feature type="transmembrane region" description="Helical" evidence="19">
    <location>
        <begin position="75"/>
        <end position="96"/>
    </location>
</feature>
<reference evidence="21 22" key="2">
    <citation type="journal article" date="2014" name="J. Gen. Appl. Microbiol.">
        <title>The early diverging ascomycetous budding yeast Saitoella complicata has three histone deacetylases belonging to the Clr6, Hos2, and Rpd3 lineages.</title>
        <authorList>
            <person name="Nishida H."/>
            <person name="Matsumoto T."/>
            <person name="Kondo S."/>
            <person name="Hamamoto M."/>
            <person name="Yoshikawa H."/>
        </authorList>
    </citation>
    <scope>NUCLEOTIDE SEQUENCE [LARGE SCALE GENOMIC DNA]</scope>
    <source>
        <strain evidence="21 22">NRRL Y-17804</strain>
    </source>
</reference>
<evidence type="ECO:0000256" key="15">
    <source>
        <dbReference type="ARBA" id="ARBA00029567"/>
    </source>
</evidence>
<dbReference type="InterPro" id="IPR000715">
    <property type="entry name" value="Glycosyl_transferase_4"/>
</dbReference>
<keyword evidence="7" id="KW-0328">Glycosyltransferase</keyword>
<feature type="transmembrane region" description="Helical" evidence="19">
    <location>
        <begin position="262"/>
        <end position="280"/>
    </location>
</feature>
<keyword evidence="12" id="KW-0460">Magnesium</keyword>
<dbReference type="AlphaFoldDB" id="A0A0E9NDB6"/>
<keyword evidence="10" id="KW-0479">Metal-binding</keyword>
<evidence type="ECO:0000256" key="14">
    <source>
        <dbReference type="ARBA" id="ARBA00023136"/>
    </source>
</evidence>
<evidence type="ECO:0000256" key="8">
    <source>
        <dbReference type="ARBA" id="ARBA00022679"/>
    </source>
</evidence>
<feature type="transmembrane region" description="Helical" evidence="19">
    <location>
        <begin position="33"/>
        <end position="54"/>
    </location>
</feature>
<evidence type="ECO:0000256" key="9">
    <source>
        <dbReference type="ARBA" id="ARBA00022692"/>
    </source>
</evidence>
<dbReference type="OrthoDB" id="10262326at2759"/>
<dbReference type="InterPro" id="IPR033895">
    <property type="entry name" value="GPT"/>
</dbReference>
<feature type="transmembrane region" description="Helical" evidence="19">
    <location>
        <begin position="292"/>
        <end position="310"/>
    </location>
</feature>
<organism evidence="21 22">
    <name type="scientific">Saitoella complicata (strain BCRC 22490 / CBS 7301 / JCM 7358 / NBRC 10748 / NRRL Y-17804)</name>
    <dbReference type="NCBI Taxonomy" id="698492"/>
    <lineage>
        <taxon>Eukaryota</taxon>
        <taxon>Fungi</taxon>
        <taxon>Dikarya</taxon>
        <taxon>Ascomycota</taxon>
        <taxon>Taphrinomycotina</taxon>
        <taxon>Taphrinomycotina incertae sedis</taxon>
        <taxon>Saitoella</taxon>
    </lineage>
</organism>
<evidence type="ECO:0000256" key="16">
    <source>
        <dbReference type="ARBA" id="ARBA00033238"/>
    </source>
</evidence>
<evidence type="ECO:0000256" key="12">
    <source>
        <dbReference type="ARBA" id="ARBA00022842"/>
    </source>
</evidence>
<evidence type="ECO:0000256" key="10">
    <source>
        <dbReference type="ARBA" id="ARBA00022723"/>
    </source>
</evidence>
<dbReference type="EMBL" id="BACD03000008">
    <property type="protein sequence ID" value="GAO47380.1"/>
    <property type="molecule type" value="Genomic_DNA"/>
</dbReference>
<dbReference type="GO" id="GO:0046872">
    <property type="term" value="F:metal ion binding"/>
    <property type="evidence" value="ECO:0007669"/>
    <property type="project" value="UniProtKB-KW"/>
</dbReference>
<evidence type="ECO:0000256" key="20">
    <source>
        <dbReference type="SAM" id="SignalP"/>
    </source>
</evidence>
<evidence type="ECO:0000256" key="13">
    <source>
        <dbReference type="ARBA" id="ARBA00022989"/>
    </source>
</evidence>
<feature type="transmembrane region" description="Helical" evidence="19">
    <location>
        <begin position="203"/>
        <end position="224"/>
    </location>
</feature>
<accession>A0A0E9NDB6</accession>
<comment type="subcellular location">
    <subcellularLocation>
        <location evidence="2">Endoplasmic reticulum membrane</location>
        <topology evidence="2">Multi-pass membrane protein</topology>
    </subcellularLocation>
</comment>
<feature type="chain" id="PRO_5002430556" description="UDP-N-acetylglucosamine--dolichyl-phosphate N-acetylglucosaminephosphotransferase" evidence="20">
    <location>
        <begin position="19"/>
        <end position="451"/>
    </location>
</feature>
<dbReference type="GO" id="GO:0005789">
    <property type="term" value="C:endoplasmic reticulum membrane"/>
    <property type="evidence" value="ECO:0007669"/>
    <property type="project" value="UniProtKB-SubCell"/>
</dbReference>
<dbReference type="CDD" id="cd06855">
    <property type="entry name" value="GT_GPT_euk"/>
    <property type="match status" value="1"/>
</dbReference>
<keyword evidence="22" id="KW-1185">Reference proteome</keyword>
<evidence type="ECO:0000256" key="17">
    <source>
        <dbReference type="ARBA" id="ARBA00044717"/>
    </source>
</evidence>
<comment type="pathway">
    <text evidence="3">Protein modification; protein glycosylation.</text>
</comment>
<evidence type="ECO:0000256" key="7">
    <source>
        <dbReference type="ARBA" id="ARBA00022676"/>
    </source>
</evidence>
<keyword evidence="20" id="KW-0732">Signal</keyword>
<name>A0A0E9NDB6_SAICN</name>
<comment type="similarity">
    <text evidence="4">Belongs to the glycosyltransferase 4 family.</text>
</comment>
<comment type="caution">
    <text evidence="21">The sequence shown here is derived from an EMBL/GenBank/DDBJ whole genome shotgun (WGS) entry which is preliminary data.</text>
</comment>
<sequence length="451" mass="50229">MAMTRRLLLLAGTALSAALLFNPQKSPLISSLGFAILAFISTYTLIPLLGDAFIKAGFKGKDLNKLGTPVIPETMGAVTAFVYLACMLLFIPFAFYHHFAALTSGGGNREVEIEIHPADEGFFHPFPHNKLGEYLSAILSLQSMIMLGVADDLFDIRWRHKLFMPLLAAIPILAVYYVDFGVTHVVVPMQLRQWLGDLVDLGWLYYAYMAALTIFCTNSINILAGVNGIEAGQSLIIALFVVGNDIPYLVKPLHPAHDSHLLSLYFMAPFVGVTLGLLKWNWFPARVFVGDTYCYFAGMTFAVVGILGHFSKTLLLFFIPQILNFLYSSPQLFGIVENPRHRLPRLNPKTGKLEQSRVKFTKTPKGMTVLLLELLQKLGMVTIVHGEKGEIVEATNLTIINLILVRLGPMREDILALTIMGVQVLCCSLGLLIRYNFAYLIYEWDHGRKIC</sequence>
<evidence type="ECO:0000256" key="1">
    <source>
        <dbReference type="ARBA" id="ARBA00001946"/>
    </source>
</evidence>
<protein>
    <recommendedName>
        <fullName evidence="6">UDP-N-acetylglucosamine--dolichyl-phosphate N-acetylglucosaminephosphotransferase</fullName>
        <ecNumber evidence="5">2.7.8.15</ecNumber>
    </recommendedName>
    <alternativeName>
        <fullName evidence="15">GlcNAc-1-P transferase</fullName>
    </alternativeName>
    <alternativeName>
        <fullName evidence="16">N-acetylglucosamine-1-phosphate transferase</fullName>
    </alternativeName>
</protein>
<comment type="cofactor">
    <cofactor evidence="1">
        <name>Mg(2+)</name>
        <dbReference type="ChEBI" id="CHEBI:18420"/>
    </cofactor>
</comment>
<dbReference type="STRING" id="698492.A0A0E9NDB6"/>
<dbReference type="Proteomes" id="UP000033140">
    <property type="component" value="Unassembled WGS sequence"/>
</dbReference>
<feature type="transmembrane region" description="Helical" evidence="19">
    <location>
        <begin position="414"/>
        <end position="435"/>
    </location>
</feature>
<evidence type="ECO:0000256" key="6">
    <source>
        <dbReference type="ARBA" id="ARBA00017659"/>
    </source>
</evidence>
<evidence type="ECO:0000256" key="4">
    <source>
        <dbReference type="ARBA" id="ARBA00009317"/>
    </source>
</evidence>